<evidence type="ECO:0000313" key="2">
    <source>
        <dbReference type="EMBL" id="GAA6410615.1"/>
    </source>
</evidence>
<accession>A0ABQ0BGN7</accession>
<dbReference type="Proteomes" id="UP001600943">
    <property type="component" value="Unassembled WGS sequence"/>
</dbReference>
<name>A0ABQ0BGN7_9FIRM</name>
<organism evidence="2 3">
    <name type="scientific">Blautia hominis</name>
    <dbReference type="NCBI Taxonomy" id="2025493"/>
    <lineage>
        <taxon>Bacteria</taxon>
        <taxon>Bacillati</taxon>
        <taxon>Bacillota</taxon>
        <taxon>Clostridia</taxon>
        <taxon>Lachnospirales</taxon>
        <taxon>Lachnospiraceae</taxon>
        <taxon>Blautia</taxon>
    </lineage>
</organism>
<reference evidence="2 3" key="1">
    <citation type="submission" date="2024-04" db="EMBL/GenBank/DDBJ databases">
        <title>Defined microbial consortia suppress multidrug-resistant proinflammatory Enterobacteriaceae via ecological control.</title>
        <authorList>
            <person name="Furuichi M."/>
            <person name="Kawaguchi T."/>
            <person name="Pust M."/>
            <person name="Yasuma K."/>
            <person name="Plichta D."/>
            <person name="Hasegawa N."/>
            <person name="Ohya T."/>
            <person name="Bhattarai S."/>
            <person name="Sasajima S."/>
            <person name="Aoto Y."/>
            <person name="Tuganbaev T."/>
            <person name="Yaginuma M."/>
            <person name="Ueda M."/>
            <person name="Okahashi N."/>
            <person name="Amafuji K."/>
            <person name="Kiridooshi Y."/>
            <person name="Sugita K."/>
            <person name="Strazar M."/>
            <person name="Skelly A."/>
            <person name="Suda W."/>
            <person name="Hattori M."/>
            <person name="Nakamoto N."/>
            <person name="Caballero S."/>
            <person name="Norman J."/>
            <person name="Olle B."/>
            <person name="Tanoue T."/>
            <person name="Arita M."/>
            <person name="Bucci V."/>
            <person name="Atarashi K."/>
            <person name="Xavier R."/>
            <person name="Honda K."/>
        </authorList>
    </citation>
    <scope>NUCLEOTIDE SEQUENCE [LARGE SCALE GENOMIC DNA]</scope>
    <source>
        <strain evidence="3">k04-0078-D8-1</strain>
    </source>
</reference>
<feature type="compositionally biased region" description="Polar residues" evidence="1">
    <location>
        <begin position="70"/>
        <end position="80"/>
    </location>
</feature>
<proteinExistence type="predicted"/>
<evidence type="ECO:0000313" key="3">
    <source>
        <dbReference type="Proteomes" id="UP001600943"/>
    </source>
</evidence>
<keyword evidence="3" id="KW-1185">Reference proteome</keyword>
<protein>
    <submittedName>
        <fullName evidence="2">Uncharacterized protein</fullName>
    </submittedName>
</protein>
<evidence type="ECO:0000256" key="1">
    <source>
        <dbReference type="SAM" id="MobiDB-lite"/>
    </source>
</evidence>
<gene>
    <name evidence="2" type="ORF">K040078D81_47320</name>
</gene>
<dbReference type="EMBL" id="BAABYW010000001">
    <property type="protein sequence ID" value="GAA6410615.1"/>
    <property type="molecule type" value="Genomic_DNA"/>
</dbReference>
<comment type="caution">
    <text evidence="2">The sequence shown here is derived from an EMBL/GenBank/DDBJ whole genome shotgun (WGS) entry which is preliminary data.</text>
</comment>
<sequence length="80" mass="9816">MDDLEHMNDLGYMDRKLWKITVFQNQVDEWRKNFHQWYKDEIKKKPEERNGWSGRIDVSKAKTKKEKNETSGQYPAQQRK</sequence>
<dbReference type="RefSeq" id="WP_244807238.1">
    <property type="nucleotide sequence ID" value="NZ_BAABYW010000001.1"/>
</dbReference>
<feature type="region of interest" description="Disordered" evidence="1">
    <location>
        <begin position="47"/>
        <end position="80"/>
    </location>
</feature>